<accession>A0A9J6CLT7</accession>
<dbReference type="GO" id="GO:0005549">
    <property type="term" value="F:odorant binding"/>
    <property type="evidence" value="ECO:0007669"/>
    <property type="project" value="InterPro"/>
</dbReference>
<dbReference type="Pfam" id="PF02949">
    <property type="entry name" value="7tm_6"/>
    <property type="match status" value="1"/>
</dbReference>
<dbReference type="GO" id="GO:0007165">
    <property type="term" value="P:signal transduction"/>
    <property type="evidence" value="ECO:0007669"/>
    <property type="project" value="UniProtKB-KW"/>
</dbReference>
<dbReference type="GO" id="GO:0004984">
    <property type="term" value="F:olfactory receptor activity"/>
    <property type="evidence" value="ECO:0007669"/>
    <property type="project" value="InterPro"/>
</dbReference>
<keyword evidence="7 10" id="KW-0472">Membrane</keyword>
<keyword evidence="6 10" id="KW-1133">Transmembrane helix</keyword>
<keyword evidence="4 10" id="KW-0812">Transmembrane</keyword>
<comment type="subcellular location">
    <subcellularLocation>
        <location evidence="1 10">Cell membrane</location>
        <topology evidence="1 10">Multi-pass membrane protein</topology>
    </subcellularLocation>
</comment>
<dbReference type="EMBL" id="JADBJN010000001">
    <property type="protein sequence ID" value="KAG5682925.1"/>
    <property type="molecule type" value="Genomic_DNA"/>
</dbReference>
<keyword evidence="3 10" id="KW-0716">Sensory transduction</keyword>
<comment type="caution">
    <text evidence="11">The sequence shown here is derived from an EMBL/GenBank/DDBJ whole genome shotgun (WGS) entry which is preliminary data.</text>
</comment>
<evidence type="ECO:0000256" key="1">
    <source>
        <dbReference type="ARBA" id="ARBA00004651"/>
    </source>
</evidence>
<evidence type="ECO:0000313" key="11">
    <source>
        <dbReference type="EMBL" id="KAG5682925.1"/>
    </source>
</evidence>
<keyword evidence="2" id="KW-1003">Cell membrane</keyword>
<keyword evidence="8 10" id="KW-0675">Receptor</keyword>
<feature type="transmembrane region" description="Helical" evidence="10">
    <location>
        <begin position="228"/>
        <end position="247"/>
    </location>
</feature>
<proteinExistence type="inferred from homology"/>
<name>A0A9J6CLT7_POLVA</name>
<dbReference type="InterPro" id="IPR004117">
    <property type="entry name" value="7tm6_olfct_rcpt"/>
</dbReference>
<keyword evidence="9 10" id="KW-0807">Transducer</keyword>
<evidence type="ECO:0000256" key="2">
    <source>
        <dbReference type="ARBA" id="ARBA00022475"/>
    </source>
</evidence>
<dbReference type="PANTHER" id="PTHR21137:SF35">
    <property type="entry name" value="ODORANT RECEPTOR 19A-RELATED"/>
    <property type="match status" value="1"/>
</dbReference>
<comment type="similarity">
    <text evidence="10">Belongs to the insect chemoreceptor superfamily. Heteromeric odorant receptor channel (TC 1.A.69) family.</text>
</comment>
<feature type="transmembrane region" description="Helical" evidence="10">
    <location>
        <begin position="31"/>
        <end position="54"/>
    </location>
</feature>
<dbReference type="OrthoDB" id="7789606at2759"/>
<dbReference type="Proteomes" id="UP001107558">
    <property type="component" value="Chromosome 1"/>
</dbReference>
<feature type="transmembrane region" description="Helical" evidence="10">
    <location>
        <begin position="259"/>
        <end position="278"/>
    </location>
</feature>
<evidence type="ECO:0000256" key="10">
    <source>
        <dbReference type="RuleBase" id="RU351113"/>
    </source>
</evidence>
<comment type="caution">
    <text evidence="10">Lacks conserved residue(s) required for the propagation of feature annotation.</text>
</comment>
<evidence type="ECO:0000256" key="9">
    <source>
        <dbReference type="ARBA" id="ARBA00023224"/>
    </source>
</evidence>
<reference evidence="11" key="1">
    <citation type="submission" date="2021-03" db="EMBL/GenBank/DDBJ databases">
        <title>Chromosome level genome of the anhydrobiotic midge Polypedilum vanderplanki.</title>
        <authorList>
            <person name="Yoshida Y."/>
            <person name="Kikawada T."/>
            <person name="Gusev O."/>
        </authorList>
    </citation>
    <scope>NUCLEOTIDE SEQUENCE</scope>
    <source>
        <strain evidence="11">NIAS01</strain>
        <tissue evidence="11">Whole body or cell culture</tissue>
    </source>
</reference>
<dbReference type="GO" id="GO:0005886">
    <property type="term" value="C:plasma membrane"/>
    <property type="evidence" value="ECO:0007669"/>
    <property type="project" value="UniProtKB-SubCell"/>
</dbReference>
<sequence>MLNEEVFFKYFWKIFNLLGFNTRDLKFYQKFIAFLMLLMYIYNTCYAVIIAIMSDHKGVLKARMEFLLISTLKITEMVYIAMKSQKIKEMIVYWSEFMFKHNDKIHFIKGKALAMRINKVLLIHVTFTSLILPIRLLITGNSNIAVRIPSDFLSFIGFWLFQSWFIIYGALVSFTMDVLVFYNFFMFESYSKVISDLLKKFNLKEIHKLYNEYLNYFKEFNEIFSNIALMRGMSMAIGCVILVVYMINENTSRDTIIGIFSFLVIMSCKFFIPCYLGSNIEYASQNFIKDIFYEVDWIKGDKNLRENLKITQECFKRPNKLMAVKIFHINLESFLRVMNFSFSAYALLNHINYSI</sequence>
<evidence type="ECO:0000256" key="5">
    <source>
        <dbReference type="ARBA" id="ARBA00022725"/>
    </source>
</evidence>
<evidence type="ECO:0000256" key="6">
    <source>
        <dbReference type="ARBA" id="ARBA00022989"/>
    </source>
</evidence>
<feature type="transmembrane region" description="Helical" evidence="10">
    <location>
        <begin position="120"/>
        <end position="138"/>
    </location>
</feature>
<dbReference type="AlphaFoldDB" id="A0A9J6CLT7"/>
<dbReference type="PANTHER" id="PTHR21137">
    <property type="entry name" value="ODORANT RECEPTOR"/>
    <property type="match status" value="1"/>
</dbReference>
<keyword evidence="5 10" id="KW-0552">Olfaction</keyword>
<gene>
    <name evidence="11" type="ORF">PVAND_012243</name>
</gene>
<organism evidence="11 12">
    <name type="scientific">Polypedilum vanderplanki</name>
    <name type="common">Sleeping chironomid midge</name>
    <dbReference type="NCBI Taxonomy" id="319348"/>
    <lineage>
        <taxon>Eukaryota</taxon>
        <taxon>Metazoa</taxon>
        <taxon>Ecdysozoa</taxon>
        <taxon>Arthropoda</taxon>
        <taxon>Hexapoda</taxon>
        <taxon>Insecta</taxon>
        <taxon>Pterygota</taxon>
        <taxon>Neoptera</taxon>
        <taxon>Endopterygota</taxon>
        <taxon>Diptera</taxon>
        <taxon>Nematocera</taxon>
        <taxon>Chironomoidea</taxon>
        <taxon>Chironomidae</taxon>
        <taxon>Chironominae</taxon>
        <taxon>Polypedilum</taxon>
        <taxon>Polypedilum</taxon>
    </lineage>
</organism>
<protein>
    <recommendedName>
        <fullName evidence="10">Odorant receptor</fullName>
    </recommendedName>
</protein>
<evidence type="ECO:0000256" key="8">
    <source>
        <dbReference type="ARBA" id="ARBA00023170"/>
    </source>
</evidence>
<keyword evidence="12" id="KW-1185">Reference proteome</keyword>
<evidence type="ECO:0000256" key="7">
    <source>
        <dbReference type="ARBA" id="ARBA00023136"/>
    </source>
</evidence>
<feature type="transmembrane region" description="Helical" evidence="10">
    <location>
        <begin position="158"/>
        <end position="185"/>
    </location>
</feature>
<evidence type="ECO:0000256" key="4">
    <source>
        <dbReference type="ARBA" id="ARBA00022692"/>
    </source>
</evidence>
<evidence type="ECO:0000313" key="12">
    <source>
        <dbReference type="Proteomes" id="UP001107558"/>
    </source>
</evidence>
<evidence type="ECO:0000256" key="3">
    <source>
        <dbReference type="ARBA" id="ARBA00022606"/>
    </source>
</evidence>